<accession>A0A6J7PUN1</accession>
<dbReference type="EMBL" id="CAFBPE010000051">
    <property type="protein sequence ID" value="CAB5007309.1"/>
    <property type="molecule type" value="Genomic_DNA"/>
</dbReference>
<evidence type="ECO:0000313" key="2">
    <source>
        <dbReference type="EMBL" id="CAB5007309.1"/>
    </source>
</evidence>
<dbReference type="Pfam" id="PF03401">
    <property type="entry name" value="TctC"/>
    <property type="match status" value="1"/>
</dbReference>
<dbReference type="AlphaFoldDB" id="A0A6J7PUN1"/>
<dbReference type="InterPro" id="IPR005064">
    <property type="entry name" value="BUG"/>
</dbReference>
<proteinExistence type="predicted"/>
<sequence>MKGKKLLTLGIAITWIFSSVVYSIAPANAAWKPSGPITLVIPYGAGGSTDIIGRLLAKSMETYFHVPVVVENVAGGNGAVGAQRVYNAKPDGLTIAMLSGSIQTIIPPTTAIGFDPFNMSYIASTHESVAARFVSKKSGFKTIQDVIAAGKTRFLIDVTSGGYGLPDLGTALLSKKNGGIKYRALATAGGAESVLRLLSGDADMGQNSASTTVAHIKTGDLIPVLIESASWPLLEEMGIPKSKDLYGYSISNPSAVVGPPGLPALVRLEIQKAIKAALDDPTIKANMEKTFEMVRFKTGPQAKGIAVAARNGYLPVLRSVGKVLKK</sequence>
<evidence type="ECO:0000313" key="1">
    <source>
        <dbReference type="EMBL" id="CAB4750404.1"/>
    </source>
</evidence>
<dbReference type="PANTHER" id="PTHR42928">
    <property type="entry name" value="TRICARBOXYLATE-BINDING PROTEIN"/>
    <property type="match status" value="1"/>
</dbReference>
<dbReference type="Gene3D" id="3.40.190.10">
    <property type="entry name" value="Periplasmic binding protein-like II"/>
    <property type="match status" value="1"/>
</dbReference>
<dbReference type="Gene3D" id="3.40.190.150">
    <property type="entry name" value="Bordetella uptake gene, domain 1"/>
    <property type="match status" value="1"/>
</dbReference>
<dbReference type="InterPro" id="IPR042100">
    <property type="entry name" value="Bug_dom1"/>
</dbReference>
<name>A0A6J7PUN1_9ZZZZ</name>
<dbReference type="CDD" id="cd07012">
    <property type="entry name" value="PBP2_Bug_TTT"/>
    <property type="match status" value="1"/>
</dbReference>
<dbReference type="PANTHER" id="PTHR42928:SF5">
    <property type="entry name" value="BLR1237 PROTEIN"/>
    <property type="match status" value="1"/>
</dbReference>
<protein>
    <submittedName>
        <fullName evidence="2">Unannotated protein</fullName>
    </submittedName>
</protein>
<reference evidence="2" key="1">
    <citation type="submission" date="2020-05" db="EMBL/GenBank/DDBJ databases">
        <authorList>
            <person name="Chiriac C."/>
            <person name="Salcher M."/>
            <person name="Ghai R."/>
            <person name="Kavagutti S V."/>
        </authorList>
    </citation>
    <scope>NUCLEOTIDE SEQUENCE</scope>
</reference>
<organism evidence="2">
    <name type="scientific">freshwater metagenome</name>
    <dbReference type="NCBI Taxonomy" id="449393"/>
    <lineage>
        <taxon>unclassified sequences</taxon>
        <taxon>metagenomes</taxon>
        <taxon>ecological metagenomes</taxon>
    </lineage>
</organism>
<gene>
    <name evidence="1" type="ORF">UFOPK2837_00563</name>
    <name evidence="2" type="ORF">UFOPK4065_00731</name>
</gene>
<dbReference type="EMBL" id="CAEZZF010000034">
    <property type="protein sequence ID" value="CAB4750404.1"/>
    <property type="molecule type" value="Genomic_DNA"/>
</dbReference>